<sequence length="335" mass="37015">MLLLLIVFILVSGSSVTGALVATRLKSLQALQTGRLQALQVSKVHNSTIRPSSALPVIPSRNLQKGSQATSAKKQPAGRYYPEFGPLSFREMIAKETFRMVAQMALDRMPSKRHDSHEWYSSPYHYAKKKDHHIQGREFLESEEFILFLVGLGLASVLGMATMMAPLNQMMYTNAAAYGGGGPYGAVQAGPGYLAAQPGRRRKRSVPLRGHRREVDIEAVACQIERASRRYNAARRRAPRLRNHHRSHGEKTATTSRLVVASAERCGFEPCPDHDNGRKAQMRFCVRPGRKGYGEGRAPGLTVASDNDLTRSDKCPVSLIPLPRWGQASLPLCTL</sequence>
<feature type="coiled-coil region" evidence="1">
    <location>
        <begin position="217"/>
        <end position="244"/>
    </location>
</feature>
<dbReference type="EMBL" id="MNPL01003361">
    <property type="protein sequence ID" value="OQR77591.1"/>
    <property type="molecule type" value="Genomic_DNA"/>
</dbReference>
<keyword evidence="5" id="KW-1185">Reference proteome</keyword>
<keyword evidence="3" id="KW-0732">Signal</keyword>
<evidence type="ECO:0000256" key="1">
    <source>
        <dbReference type="SAM" id="Coils"/>
    </source>
</evidence>
<evidence type="ECO:0000313" key="4">
    <source>
        <dbReference type="EMBL" id="OQR77591.1"/>
    </source>
</evidence>
<organism evidence="4 5">
    <name type="scientific">Tropilaelaps mercedesae</name>
    <dbReference type="NCBI Taxonomy" id="418985"/>
    <lineage>
        <taxon>Eukaryota</taxon>
        <taxon>Metazoa</taxon>
        <taxon>Ecdysozoa</taxon>
        <taxon>Arthropoda</taxon>
        <taxon>Chelicerata</taxon>
        <taxon>Arachnida</taxon>
        <taxon>Acari</taxon>
        <taxon>Parasitiformes</taxon>
        <taxon>Mesostigmata</taxon>
        <taxon>Gamasina</taxon>
        <taxon>Dermanyssoidea</taxon>
        <taxon>Laelapidae</taxon>
        <taxon>Tropilaelaps</taxon>
    </lineage>
</organism>
<gene>
    <name evidence="4" type="ORF">BIW11_02887</name>
</gene>
<keyword evidence="2" id="KW-0812">Transmembrane</keyword>
<feature type="transmembrane region" description="Helical" evidence="2">
    <location>
        <begin position="145"/>
        <end position="165"/>
    </location>
</feature>
<dbReference type="Proteomes" id="UP000192247">
    <property type="component" value="Unassembled WGS sequence"/>
</dbReference>
<proteinExistence type="predicted"/>
<evidence type="ECO:0000313" key="5">
    <source>
        <dbReference type="Proteomes" id="UP000192247"/>
    </source>
</evidence>
<feature type="chain" id="PRO_5013048610" evidence="3">
    <location>
        <begin position="19"/>
        <end position="335"/>
    </location>
</feature>
<evidence type="ECO:0000256" key="2">
    <source>
        <dbReference type="SAM" id="Phobius"/>
    </source>
</evidence>
<dbReference type="InParanoid" id="A0A1V9XVX0"/>
<dbReference type="OrthoDB" id="10568627at2759"/>
<reference evidence="4 5" key="1">
    <citation type="journal article" date="2017" name="Gigascience">
        <title>Draft genome of the honey bee ectoparasitic mite, Tropilaelaps mercedesae, is shaped by the parasitic life history.</title>
        <authorList>
            <person name="Dong X."/>
            <person name="Armstrong S.D."/>
            <person name="Xia D."/>
            <person name="Makepeace B.L."/>
            <person name="Darby A.C."/>
            <person name="Kadowaki T."/>
        </authorList>
    </citation>
    <scope>NUCLEOTIDE SEQUENCE [LARGE SCALE GENOMIC DNA]</scope>
    <source>
        <strain evidence="4">Wuxi-XJTLU</strain>
    </source>
</reference>
<keyword evidence="2" id="KW-1133">Transmembrane helix</keyword>
<accession>A0A1V9XVX0</accession>
<protein>
    <submittedName>
        <fullName evidence="4">Uncharacterized protein</fullName>
    </submittedName>
</protein>
<name>A0A1V9XVX0_9ACAR</name>
<keyword evidence="2" id="KW-0472">Membrane</keyword>
<comment type="caution">
    <text evidence="4">The sequence shown here is derived from an EMBL/GenBank/DDBJ whole genome shotgun (WGS) entry which is preliminary data.</text>
</comment>
<keyword evidence="1" id="KW-0175">Coiled coil</keyword>
<feature type="signal peptide" evidence="3">
    <location>
        <begin position="1"/>
        <end position="18"/>
    </location>
</feature>
<dbReference type="AlphaFoldDB" id="A0A1V9XVX0"/>
<evidence type="ECO:0000256" key="3">
    <source>
        <dbReference type="SAM" id="SignalP"/>
    </source>
</evidence>